<evidence type="ECO:0000256" key="4">
    <source>
        <dbReference type="ARBA" id="ARBA00022475"/>
    </source>
</evidence>
<reference evidence="10 11" key="1">
    <citation type="submission" date="2018-11" db="EMBL/GenBank/DDBJ databases">
        <title>The draft genome sequence of Amphritea opalescens ANRC-JH13T.</title>
        <authorList>
            <person name="Fang Z."/>
            <person name="Zhang Y."/>
            <person name="Han X."/>
        </authorList>
    </citation>
    <scope>NUCLEOTIDE SEQUENCE [LARGE SCALE GENOMIC DNA]</scope>
    <source>
        <strain evidence="10 11">ANRC-JH13</strain>
    </source>
</reference>
<evidence type="ECO:0000256" key="8">
    <source>
        <dbReference type="SAM" id="Phobius"/>
    </source>
</evidence>
<feature type="transmembrane region" description="Helical" evidence="8">
    <location>
        <begin position="153"/>
        <end position="169"/>
    </location>
</feature>
<feature type="transmembrane region" description="Helical" evidence="8">
    <location>
        <begin position="269"/>
        <end position="291"/>
    </location>
</feature>
<evidence type="ECO:0000256" key="1">
    <source>
        <dbReference type="ARBA" id="ARBA00004651"/>
    </source>
</evidence>
<keyword evidence="6 8" id="KW-1133">Transmembrane helix</keyword>
<dbReference type="EMBL" id="RQXW01000015">
    <property type="protein sequence ID" value="RTE64959.1"/>
    <property type="molecule type" value="Genomic_DNA"/>
</dbReference>
<dbReference type="PANTHER" id="PTHR22911:SF137">
    <property type="entry name" value="SOLUTE CARRIER FAMILY 35 MEMBER G2-RELATED"/>
    <property type="match status" value="1"/>
</dbReference>
<dbReference type="AlphaFoldDB" id="A0A430KN92"/>
<dbReference type="SUPFAM" id="SSF103481">
    <property type="entry name" value="Multidrug resistance efflux transporter EmrE"/>
    <property type="match status" value="2"/>
</dbReference>
<comment type="similarity">
    <text evidence="2">Belongs to the EamA transporter family.</text>
</comment>
<feature type="transmembrane region" description="Helical" evidence="8">
    <location>
        <begin position="41"/>
        <end position="62"/>
    </location>
</feature>
<name>A0A430KN92_9GAMM</name>
<keyword evidence="3" id="KW-0813">Transport</keyword>
<comment type="subcellular location">
    <subcellularLocation>
        <location evidence="1">Cell membrane</location>
        <topology evidence="1">Multi-pass membrane protein</topology>
    </subcellularLocation>
</comment>
<feature type="transmembrane region" description="Helical" evidence="8">
    <location>
        <begin position="181"/>
        <end position="199"/>
    </location>
</feature>
<feature type="transmembrane region" description="Helical" evidence="8">
    <location>
        <begin position="74"/>
        <end position="94"/>
    </location>
</feature>
<dbReference type="InterPro" id="IPR004626">
    <property type="entry name" value="RarD"/>
</dbReference>
<dbReference type="RefSeq" id="WP_126159459.1">
    <property type="nucleotide sequence ID" value="NZ_RQXW01000015.1"/>
</dbReference>
<feature type="transmembrane region" description="Helical" evidence="8">
    <location>
        <begin position="205"/>
        <end position="234"/>
    </location>
</feature>
<feature type="domain" description="EamA" evidence="9">
    <location>
        <begin position="155"/>
        <end position="286"/>
    </location>
</feature>
<accession>A0A430KN92</accession>
<feature type="transmembrane region" description="Helical" evidence="8">
    <location>
        <begin position="106"/>
        <end position="123"/>
    </location>
</feature>
<dbReference type="Pfam" id="PF00892">
    <property type="entry name" value="EamA"/>
    <property type="match status" value="2"/>
</dbReference>
<evidence type="ECO:0000256" key="6">
    <source>
        <dbReference type="ARBA" id="ARBA00022989"/>
    </source>
</evidence>
<feature type="domain" description="EamA" evidence="9">
    <location>
        <begin position="10"/>
        <end position="143"/>
    </location>
</feature>
<organism evidence="10 11">
    <name type="scientific">Amphritea opalescens</name>
    <dbReference type="NCBI Taxonomy" id="2490544"/>
    <lineage>
        <taxon>Bacteria</taxon>
        <taxon>Pseudomonadati</taxon>
        <taxon>Pseudomonadota</taxon>
        <taxon>Gammaproteobacteria</taxon>
        <taxon>Oceanospirillales</taxon>
        <taxon>Oceanospirillaceae</taxon>
        <taxon>Amphritea</taxon>
    </lineage>
</organism>
<keyword evidence="5 8" id="KW-0812">Transmembrane</keyword>
<keyword evidence="11" id="KW-1185">Reference proteome</keyword>
<dbReference type="NCBIfam" id="TIGR00688">
    <property type="entry name" value="rarD"/>
    <property type="match status" value="1"/>
</dbReference>
<evidence type="ECO:0000256" key="7">
    <source>
        <dbReference type="ARBA" id="ARBA00023136"/>
    </source>
</evidence>
<evidence type="ECO:0000256" key="5">
    <source>
        <dbReference type="ARBA" id="ARBA00022692"/>
    </source>
</evidence>
<gene>
    <name evidence="10" type="primary">rarD</name>
    <name evidence="10" type="ORF">EH243_14935</name>
</gene>
<evidence type="ECO:0000313" key="11">
    <source>
        <dbReference type="Proteomes" id="UP000283087"/>
    </source>
</evidence>
<comment type="caution">
    <text evidence="10">The sequence shown here is derived from an EMBL/GenBank/DDBJ whole genome shotgun (WGS) entry which is preliminary data.</text>
</comment>
<evidence type="ECO:0000259" key="9">
    <source>
        <dbReference type="Pfam" id="PF00892"/>
    </source>
</evidence>
<feature type="transmembrane region" description="Helical" evidence="8">
    <location>
        <begin position="12"/>
        <end position="29"/>
    </location>
</feature>
<feature type="transmembrane region" description="Helical" evidence="8">
    <location>
        <begin position="246"/>
        <end position="263"/>
    </location>
</feature>
<keyword evidence="7 8" id="KW-0472">Membrane</keyword>
<feature type="transmembrane region" description="Helical" evidence="8">
    <location>
        <begin position="130"/>
        <end position="147"/>
    </location>
</feature>
<dbReference type="InterPro" id="IPR000620">
    <property type="entry name" value="EamA_dom"/>
</dbReference>
<dbReference type="OrthoDB" id="369870at2"/>
<proteinExistence type="inferred from homology"/>
<keyword evidence="4" id="KW-1003">Cell membrane</keyword>
<dbReference type="Proteomes" id="UP000283087">
    <property type="component" value="Unassembled WGS sequence"/>
</dbReference>
<dbReference type="GO" id="GO:0005886">
    <property type="term" value="C:plasma membrane"/>
    <property type="evidence" value="ECO:0007669"/>
    <property type="project" value="UniProtKB-SubCell"/>
</dbReference>
<evidence type="ECO:0000256" key="3">
    <source>
        <dbReference type="ARBA" id="ARBA00022448"/>
    </source>
</evidence>
<evidence type="ECO:0000313" key="10">
    <source>
        <dbReference type="EMBL" id="RTE64959.1"/>
    </source>
</evidence>
<protein>
    <submittedName>
        <fullName evidence="10">EamA family transporter RarD</fullName>
    </submittedName>
</protein>
<dbReference type="PANTHER" id="PTHR22911">
    <property type="entry name" value="ACYL-MALONYL CONDENSING ENZYME-RELATED"/>
    <property type="match status" value="1"/>
</dbReference>
<sequence length="308" mass="34211">MQTDTSEQRKGVLFALSAYGMWGLFPIYFKSVAAVSPLEILSHRIVWSVIFMALFILASGRWQVLLENLRQKKLLACLGASAILISINWGVFIWAVGQGHILETSMGYFINPLVSLLLGMIFLGERLRKVQWIAICLAVAGVAYQLILLGNLPWVALVLACSFGTYGLLRKQIVIDPFSGLLIETLLLSPFALVYLFWLQQHDQLIFLTANITTSWLLVAGGIVTSLPLICFAAGVKRLPLTVNGLLMYITPSITFILAVVVYDEPMNLNRLVTFALIWSGLIIFTVEGIWRARNTPDILLEPTVAVK</sequence>
<dbReference type="InterPro" id="IPR037185">
    <property type="entry name" value="EmrE-like"/>
</dbReference>
<evidence type="ECO:0000256" key="2">
    <source>
        <dbReference type="ARBA" id="ARBA00007362"/>
    </source>
</evidence>